<accession>A0A510DZA8</accession>
<dbReference type="InterPro" id="IPR029063">
    <property type="entry name" value="SAM-dependent_MTases_sf"/>
</dbReference>
<dbReference type="EMBL" id="AP018930">
    <property type="protein sequence ID" value="BBG28074.1"/>
    <property type="molecule type" value="Genomic_DNA"/>
</dbReference>
<protein>
    <submittedName>
        <fullName evidence="8">tRNA (Guanine(37)-N1)-methyltransferase Trm5b</fullName>
    </submittedName>
</protein>
<evidence type="ECO:0000313" key="7">
    <source>
        <dbReference type="EMBL" id="BBG25280.1"/>
    </source>
</evidence>
<dbReference type="Proteomes" id="UP000325030">
    <property type="component" value="Chromosome"/>
</dbReference>
<accession>A0A510E6C1</accession>
<keyword evidence="4" id="KW-0949">S-adenosyl-L-methionine</keyword>
<dbReference type="CDD" id="cd02440">
    <property type="entry name" value="AdoMet_MTases"/>
    <property type="match status" value="1"/>
</dbReference>
<keyword evidence="2" id="KW-0489">Methyltransferase</keyword>
<dbReference type="STRING" id="1294262.GCA_001316085_01511"/>
<evidence type="ECO:0000256" key="5">
    <source>
        <dbReference type="ARBA" id="ARBA00022694"/>
    </source>
</evidence>
<dbReference type="GO" id="GO:0008175">
    <property type="term" value="F:tRNA methyltransferase activity"/>
    <property type="evidence" value="ECO:0007669"/>
    <property type="project" value="TreeGrafter"/>
</dbReference>
<name>A0A510E6C1_9CREN</name>
<evidence type="ECO:0000256" key="1">
    <source>
        <dbReference type="ARBA" id="ARBA00022490"/>
    </source>
</evidence>
<dbReference type="RefSeq" id="WP_054845831.1">
    <property type="nucleotide sequence ID" value="NZ_AP018929.1"/>
</dbReference>
<dbReference type="KEGG" id="step:IC006_2615"/>
<dbReference type="GO" id="GO:0002939">
    <property type="term" value="P:tRNA N1-guanine methylation"/>
    <property type="evidence" value="ECO:0007669"/>
    <property type="project" value="TreeGrafter"/>
</dbReference>
<dbReference type="SUPFAM" id="SSF53335">
    <property type="entry name" value="S-adenosyl-L-methionine-dependent methyltransferases"/>
    <property type="match status" value="1"/>
</dbReference>
<dbReference type="GeneID" id="41718900"/>
<dbReference type="PANTHER" id="PTHR23245">
    <property type="entry name" value="TRNA METHYLTRANSFERASE"/>
    <property type="match status" value="1"/>
</dbReference>
<keyword evidence="5" id="KW-0819">tRNA processing</keyword>
<organism evidence="8 10">
    <name type="scientific">Sulfuracidifex tepidarius</name>
    <dbReference type="NCBI Taxonomy" id="1294262"/>
    <lineage>
        <taxon>Archaea</taxon>
        <taxon>Thermoproteota</taxon>
        <taxon>Thermoprotei</taxon>
        <taxon>Sulfolobales</taxon>
        <taxon>Sulfolobaceae</taxon>
        <taxon>Sulfuracidifex</taxon>
    </lineage>
</organism>
<dbReference type="Pfam" id="PF02475">
    <property type="entry name" value="TRM5-TYW2_MTfase"/>
    <property type="match status" value="1"/>
</dbReference>
<dbReference type="EMBL" id="AP018929">
    <property type="protein sequence ID" value="BBG25280.1"/>
    <property type="molecule type" value="Genomic_DNA"/>
</dbReference>
<evidence type="ECO:0000313" key="8">
    <source>
        <dbReference type="EMBL" id="BBG28074.1"/>
    </source>
</evidence>
<dbReference type="GO" id="GO:0005737">
    <property type="term" value="C:cytoplasm"/>
    <property type="evidence" value="ECO:0007669"/>
    <property type="project" value="TreeGrafter"/>
</dbReference>
<dbReference type="PANTHER" id="PTHR23245:SF36">
    <property type="entry name" value="TRNA (GUANINE(37)-N1)-METHYLTRANSFERASE"/>
    <property type="match status" value="1"/>
</dbReference>
<dbReference type="Proteomes" id="UP000322983">
    <property type="component" value="Chromosome"/>
</dbReference>
<dbReference type="InterPro" id="IPR030382">
    <property type="entry name" value="MeTrfase_TRM5/TYW2"/>
</dbReference>
<sequence>MSSRALSGIWKRIEIVGDVAIIGIPFNMSPEEVRPFAMDVMRENSKVRAVWGRPRGTEGNFRLSHYVHICGEMRSETLYRENGATFLLDFRKVFFSQTLSYEHRRISSLVRRGETVINMFSGYGPFSILSKIHGAGKVYSMDINPYAYYYTMVNVELNKAYGVLPILGDAFKRIYEVEKADRIICPLPERDEEAFEVAKQRVKGGGESFIHVFAEVKVNKGENPVKEALRKFKGDFARVVRSVKPGTYHVVVDVRV</sequence>
<evidence type="ECO:0000313" key="10">
    <source>
        <dbReference type="Proteomes" id="UP000325030"/>
    </source>
</evidence>
<evidence type="ECO:0000256" key="4">
    <source>
        <dbReference type="ARBA" id="ARBA00022691"/>
    </source>
</evidence>
<dbReference type="InterPro" id="IPR056743">
    <property type="entry name" value="TRM5-TYW2-like_MTfase"/>
</dbReference>
<feature type="domain" description="SAM-dependent methyltransferase TRM5/TYW2-type" evidence="6">
    <location>
        <begin position="13"/>
        <end position="256"/>
    </location>
</feature>
<proteinExistence type="predicted"/>
<evidence type="ECO:0000256" key="2">
    <source>
        <dbReference type="ARBA" id="ARBA00022603"/>
    </source>
</evidence>
<dbReference type="PROSITE" id="PS51684">
    <property type="entry name" value="SAM_MT_TRM5_TYW2"/>
    <property type="match status" value="1"/>
</dbReference>
<evidence type="ECO:0000256" key="3">
    <source>
        <dbReference type="ARBA" id="ARBA00022679"/>
    </source>
</evidence>
<reference evidence="8 9" key="2">
    <citation type="journal article" date="2020" name="Int. J. Syst. Evol. Microbiol.">
        <title>Sulfuracidifex tepidarius gen. nov., sp. nov. and transfer of Sulfolobus metallicus Huber and Stetter 1992 to the genus Sulfuracidifex as Sulfuracidifex metallicus comb. nov.</title>
        <authorList>
            <person name="Itoh T."/>
            <person name="Miura T."/>
            <person name="Sakai H.D."/>
            <person name="Kato S."/>
            <person name="Ohkuma M."/>
            <person name="Takashina T."/>
        </authorList>
    </citation>
    <scope>NUCLEOTIDE SEQUENCE</scope>
    <source>
        <strain evidence="7 9">IC-006</strain>
        <strain evidence="8">IC-007</strain>
    </source>
</reference>
<keyword evidence="3" id="KW-0808">Transferase</keyword>
<dbReference type="Gene3D" id="3.30.300.110">
    <property type="entry name" value="Met-10+ protein-like domains"/>
    <property type="match status" value="1"/>
</dbReference>
<dbReference type="AlphaFoldDB" id="A0A510E6C1"/>
<evidence type="ECO:0000259" key="6">
    <source>
        <dbReference type="PROSITE" id="PS51684"/>
    </source>
</evidence>
<keyword evidence="1" id="KW-0963">Cytoplasm</keyword>
<keyword evidence="9" id="KW-1185">Reference proteome</keyword>
<reference evidence="10" key="1">
    <citation type="submission" date="2018-09" db="EMBL/GenBank/DDBJ databases">
        <title>Complete Genome Sequencing of Sulfolobus sp. JCM 16834.</title>
        <authorList>
            <person name="Kato S."/>
            <person name="Itoh T."/>
            <person name="Ohkuma M."/>
        </authorList>
    </citation>
    <scope>NUCLEOTIDE SEQUENCE [LARGE SCALE GENOMIC DNA]</scope>
    <source>
        <strain evidence="10">IC-007</strain>
    </source>
</reference>
<dbReference type="Gene3D" id="3.40.50.150">
    <property type="entry name" value="Vaccinia Virus protein VP39"/>
    <property type="match status" value="1"/>
</dbReference>
<evidence type="ECO:0000313" key="9">
    <source>
        <dbReference type="Proteomes" id="UP000322983"/>
    </source>
</evidence>
<dbReference type="OrthoDB" id="8079at2157"/>
<gene>
    <name evidence="7" type="ORF">IC006_2615</name>
    <name evidence="8" type="ORF">IC007_2629</name>
</gene>